<evidence type="ECO:0000313" key="2">
    <source>
        <dbReference type="Proteomes" id="UP001605036"/>
    </source>
</evidence>
<evidence type="ECO:0000313" key="1">
    <source>
        <dbReference type="EMBL" id="KAL2609871.1"/>
    </source>
</evidence>
<comment type="caution">
    <text evidence="1">The sequence shown here is derived from an EMBL/GenBank/DDBJ whole genome shotgun (WGS) entry which is preliminary data.</text>
</comment>
<protein>
    <submittedName>
        <fullName evidence="1">Uncharacterized protein</fullName>
    </submittedName>
</protein>
<name>A0ABD1XPJ5_9MARC</name>
<sequence>MDAMDKQIQFARQETKHMEEAKNRAVPELKGDVETLRNDKTWWIETWTVLRAEPTRGLERPGVIEHLRQQIRSLGR</sequence>
<accession>A0ABD1XPJ5</accession>
<dbReference type="AlphaFoldDB" id="A0ABD1XPJ5"/>
<dbReference type="Proteomes" id="UP001605036">
    <property type="component" value="Unassembled WGS sequence"/>
</dbReference>
<reference evidence="1 2" key="1">
    <citation type="submission" date="2024-09" db="EMBL/GenBank/DDBJ databases">
        <title>Chromosome-scale assembly of Riccia fluitans.</title>
        <authorList>
            <person name="Paukszto L."/>
            <person name="Sawicki J."/>
            <person name="Karawczyk K."/>
            <person name="Piernik-Szablinska J."/>
            <person name="Szczecinska M."/>
            <person name="Mazdziarz M."/>
        </authorList>
    </citation>
    <scope>NUCLEOTIDE SEQUENCE [LARGE SCALE GENOMIC DNA]</scope>
    <source>
        <strain evidence="1">Rf_01</strain>
        <tissue evidence="1">Aerial parts of the thallus</tissue>
    </source>
</reference>
<dbReference type="EMBL" id="JBHFFA010000008">
    <property type="protein sequence ID" value="KAL2609871.1"/>
    <property type="molecule type" value="Genomic_DNA"/>
</dbReference>
<proteinExistence type="predicted"/>
<organism evidence="1 2">
    <name type="scientific">Riccia fluitans</name>
    <dbReference type="NCBI Taxonomy" id="41844"/>
    <lineage>
        <taxon>Eukaryota</taxon>
        <taxon>Viridiplantae</taxon>
        <taxon>Streptophyta</taxon>
        <taxon>Embryophyta</taxon>
        <taxon>Marchantiophyta</taxon>
        <taxon>Marchantiopsida</taxon>
        <taxon>Marchantiidae</taxon>
        <taxon>Marchantiales</taxon>
        <taxon>Ricciaceae</taxon>
        <taxon>Riccia</taxon>
    </lineage>
</organism>
<keyword evidence="2" id="KW-1185">Reference proteome</keyword>
<gene>
    <name evidence="1" type="ORF">R1flu_028444</name>
</gene>